<dbReference type="STRING" id="6573.A0A210Q8K8"/>
<dbReference type="OrthoDB" id="206213at2759"/>
<dbReference type="Pfam" id="PF00293">
    <property type="entry name" value="NUDIX"/>
    <property type="match status" value="1"/>
</dbReference>
<dbReference type="Proteomes" id="UP000242188">
    <property type="component" value="Unassembled WGS sequence"/>
</dbReference>
<evidence type="ECO:0000259" key="8">
    <source>
        <dbReference type="PROSITE" id="PS51462"/>
    </source>
</evidence>
<dbReference type="AlphaFoldDB" id="A0A210Q8K8"/>
<dbReference type="PROSITE" id="PS01293">
    <property type="entry name" value="NUDIX_COA"/>
    <property type="match status" value="1"/>
</dbReference>
<evidence type="ECO:0000256" key="6">
    <source>
        <dbReference type="ARBA" id="ARBA00022842"/>
    </source>
</evidence>
<dbReference type="Gene3D" id="3.90.79.10">
    <property type="entry name" value="Nucleoside Triphosphate Pyrophosphohydrolase"/>
    <property type="match status" value="1"/>
</dbReference>
<accession>A0A210Q8K8</accession>
<evidence type="ECO:0000256" key="5">
    <source>
        <dbReference type="ARBA" id="ARBA00022801"/>
    </source>
</evidence>
<comment type="cofactor">
    <cofactor evidence="2">
        <name>Mg(2+)</name>
        <dbReference type="ChEBI" id="CHEBI:18420"/>
    </cofactor>
</comment>
<comment type="similarity">
    <text evidence="3">Belongs to the Nudix hydrolase family. PCD1 subfamily.</text>
</comment>
<evidence type="ECO:0000313" key="9">
    <source>
        <dbReference type="EMBL" id="OWF45077.1"/>
    </source>
</evidence>
<dbReference type="GO" id="GO:0010945">
    <property type="term" value="F:coenzyme A diphosphatase activity"/>
    <property type="evidence" value="ECO:0007669"/>
    <property type="project" value="InterPro"/>
</dbReference>
<gene>
    <name evidence="9" type="ORF">KP79_PYT14545</name>
</gene>
<dbReference type="SUPFAM" id="SSF55811">
    <property type="entry name" value="Nudix"/>
    <property type="match status" value="1"/>
</dbReference>
<comment type="cofactor">
    <cofactor evidence="1">
        <name>Mn(2+)</name>
        <dbReference type="ChEBI" id="CHEBI:29035"/>
    </cofactor>
</comment>
<dbReference type="GO" id="GO:0009132">
    <property type="term" value="P:nucleoside diphosphate metabolic process"/>
    <property type="evidence" value="ECO:0007669"/>
    <property type="project" value="InterPro"/>
</dbReference>
<dbReference type="InterPro" id="IPR045121">
    <property type="entry name" value="CoAse"/>
</dbReference>
<reference evidence="9 10" key="1">
    <citation type="journal article" date="2017" name="Nat. Ecol. Evol.">
        <title>Scallop genome provides insights into evolution of bilaterian karyotype and development.</title>
        <authorList>
            <person name="Wang S."/>
            <person name="Zhang J."/>
            <person name="Jiao W."/>
            <person name="Li J."/>
            <person name="Xun X."/>
            <person name="Sun Y."/>
            <person name="Guo X."/>
            <person name="Huan P."/>
            <person name="Dong B."/>
            <person name="Zhang L."/>
            <person name="Hu X."/>
            <person name="Sun X."/>
            <person name="Wang J."/>
            <person name="Zhao C."/>
            <person name="Wang Y."/>
            <person name="Wang D."/>
            <person name="Huang X."/>
            <person name="Wang R."/>
            <person name="Lv J."/>
            <person name="Li Y."/>
            <person name="Zhang Z."/>
            <person name="Liu B."/>
            <person name="Lu W."/>
            <person name="Hui Y."/>
            <person name="Liang J."/>
            <person name="Zhou Z."/>
            <person name="Hou R."/>
            <person name="Li X."/>
            <person name="Liu Y."/>
            <person name="Li H."/>
            <person name="Ning X."/>
            <person name="Lin Y."/>
            <person name="Zhao L."/>
            <person name="Xing Q."/>
            <person name="Dou J."/>
            <person name="Li Y."/>
            <person name="Mao J."/>
            <person name="Guo H."/>
            <person name="Dou H."/>
            <person name="Li T."/>
            <person name="Mu C."/>
            <person name="Jiang W."/>
            <person name="Fu Q."/>
            <person name="Fu X."/>
            <person name="Miao Y."/>
            <person name="Liu J."/>
            <person name="Yu Q."/>
            <person name="Li R."/>
            <person name="Liao H."/>
            <person name="Li X."/>
            <person name="Kong Y."/>
            <person name="Jiang Z."/>
            <person name="Chourrout D."/>
            <person name="Li R."/>
            <person name="Bao Z."/>
        </authorList>
    </citation>
    <scope>NUCLEOTIDE SEQUENCE [LARGE SCALE GENOMIC DNA]</scope>
    <source>
        <strain evidence="9 10">PY_sf001</strain>
    </source>
</reference>
<dbReference type="GO" id="GO:0030145">
    <property type="term" value="F:manganese ion binding"/>
    <property type="evidence" value="ECO:0007669"/>
    <property type="project" value="InterPro"/>
</dbReference>
<keyword evidence="10" id="KW-1185">Reference proteome</keyword>
<dbReference type="GO" id="GO:0000287">
    <property type="term" value="F:magnesium ion binding"/>
    <property type="evidence" value="ECO:0007669"/>
    <property type="project" value="InterPro"/>
</dbReference>
<dbReference type="InterPro" id="IPR000086">
    <property type="entry name" value="NUDIX_hydrolase_dom"/>
</dbReference>
<dbReference type="InterPro" id="IPR015797">
    <property type="entry name" value="NUDIX_hydrolase-like_dom_sf"/>
</dbReference>
<evidence type="ECO:0000313" key="10">
    <source>
        <dbReference type="Proteomes" id="UP000242188"/>
    </source>
</evidence>
<comment type="caution">
    <text evidence="9">The sequence shown here is derived from an EMBL/GenBank/DDBJ whole genome shotgun (WGS) entry which is preliminary data.</text>
</comment>
<keyword evidence="4" id="KW-0479">Metal-binding</keyword>
<keyword evidence="7" id="KW-0464">Manganese</keyword>
<organism evidence="9 10">
    <name type="scientific">Mizuhopecten yessoensis</name>
    <name type="common">Japanese scallop</name>
    <name type="synonym">Patinopecten yessoensis</name>
    <dbReference type="NCBI Taxonomy" id="6573"/>
    <lineage>
        <taxon>Eukaryota</taxon>
        <taxon>Metazoa</taxon>
        <taxon>Spiralia</taxon>
        <taxon>Lophotrochozoa</taxon>
        <taxon>Mollusca</taxon>
        <taxon>Bivalvia</taxon>
        <taxon>Autobranchia</taxon>
        <taxon>Pteriomorphia</taxon>
        <taxon>Pectinida</taxon>
        <taxon>Pectinoidea</taxon>
        <taxon>Pectinidae</taxon>
        <taxon>Mizuhopecten</taxon>
    </lineage>
</organism>
<dbReference type="PANTHER" id="PTHR12992:SF24">
    <property type="entry name" value="PEROXISOMAL COENZYME A DIPHOSPHATASE NUDT7"/>
    <property type="match status" value="1"/>
</dbReference>
<evidence type="ECO:0000256" key="2">
    <source>
        <dbReference type="ARBA" id="ARBA00001946"/>
    </source>
</evidence>
<proteinExistence type="inferred from homology"/>
<evidence type="ECO:0000256" key="4">
    <source>
        <dbReference type="ARBA" id="ARBA00022723"/>
    </source>
</evidence>
<evidence type="ECO:0000256" key="7">
    <source>
        <dbReference type="ARBA" id="ARBA00023211"/>
    </source>
</evidence>
<dbReference type="PANTHER" id="PTHR12992">
    <property type="entry name" value="NUDIX HYDROLASE"/>
    <property type="match status" value="1"/>
</dbReference>
<dbReference type="PROSITE" id="PS51462">
    <property type="entry name" value="NUDIX"/>
    <property type="match status" value="1"/>
</dbReference>
<dbReference type="GO" id="GO:0015938">
    <property type="term" value="P:coenzyme A catabolic process"/>
    <property type="evidence" value="ECO:0007669"/>
    <property type="project" value="TreeGrafter"/>
</dbReference>
<dbReference type="EMBL" id="NEDP02004580">
    <property type="protein sequence ID" value="OWF45077.1"/>
    <property type="molecule type" value="Genomic_DNA"/>
</dbReference>
<evidence type="ECO:0000256" key="3">
    <source>
        <dbReference type="ARBA" id="ARBA00006506"/>
    </source>
</evidence>
<keyword evidence="5" id="KW-0378">Hydrolase</keyword>
<protein>
    <submittedName>
        <fullName evidence="9">Peroxisomal coenzyme A diphosphatase NUDT7</fullName>
    </submittedName>
</protein>
<name>A0A210Q8K8_MIZYE</name>
<feature type="domain" description="Nudix hydrolase" evidence="8">
    <location>
        <begin position="44"/>
        <end position="179"/>
    </location>
</feature>
<dbReference type="CDD" id="cd03426">
    <property type="entry name" value="NUDIX_CoAse_Nudt7"/>
    <property type="match status" value="1"/>
</dbReference>
<evidence type="ECO:0000256" key="1">
    <source>
        <dbReference type="ARBA" id="ARBA00001936"/>
    </source>
</evidence>
<keyword evidence="6" id="KW-0460">Magnesium</keyword>
<dbReference type="InterPro" id="IPR000059">
    <property type="entry name" value="NUDIX_hydrolase_NudL_CS"/>
</dbReference>
<sequence length="249" mass="28458">MIRAFSQQIQMWTEGEAESRLEDILRQYDTRLHPSNDLNIPPGFNRASVLVPLFWKNGEWNVLLTVRSENLRSHSGLVAFPGGKEDPEDENVVATALRESEEEIGLDRKHVRVLCVLSPAIVRPANIVTPVVAIIPKDFEPIRNVEEVRKVFSLPISRFLNEDYTVKKFPFRGSLFFAYFFSDIIDGETIQTWGYTAQVIMKIAMVILDSDQQREVTEGHFMTKDTSLSAQTETDLLQQMLDNVKDSKL</sequence>